<dbReference type="Gene3D" id="3.10.450.40">
    <property type="match status" value="2"/>
</dbReference>
<keyword evidence="4" id="KW-1185">Reference proteome</keyword>
<dbReference type="Proteomes" id="UP001597106">
    <property type="component" value="Unassembled WGS sequence"/>
</dbReference>
<feature type="domain" description="PepSY" evidence="2">
    <location>
        <begin position="101"/>
        <end position="156"/>
    </location>
</feature>
<dbReference type="RefSeq" id="WP_379075289.1">
    <property type="nucleotide sequence ID" value="NZ_JBHTJW010000002.1"/>
</dbReference>
<gene>
    <name evidence="3" type="ORF">ACFQ1T_07355</name>
</gene>
<dbReference type="InterPro" id="IPR025711">
    <property type="entry name" value="PepSY"/>
</dbReference>
<protein>
    <submittedName>
        <fullName evidence="3">PepSY domain-containing protein</fullName>
    </submittedName>
</protein>
<accession>A0ABW3GLR5</accession>
<keyword evidence="1" id="KW-0732">Signal</keyword>
<evidence type="ECO:0000256" key="1">
    <source>
        <dbReference type="SAM" id="SignalP"/>
    </source>
</evidence>
<feature type="chain" id="PRO_5046911909" evidence="1">
    <location>
        <begin position="21"/>
        <end position="169"/>
    </location>
</feature>
<proteinExistence type="predicted"/>
<reference evidence="4" key="1">
    <citation type="journal article" date="2019" name="Int. J. Syst. Evol. Microbiol.">
        <title>The Global Catalogue of Microorganisms (GCM) 10K type strain sequencing project: providing services to taxonomists for standard genome sequencing and annotation.</title>
        <authorList>
            <consortium name="The Broad Institute Genomics Platform"/>
            <consortium name="The Broad Institute Genome Sequencing Center for Infectious Disease"/>
            <person name="Wu L."/>
            <person name="Ma J."/>
        </authorList>
    </citation>
    <scope>NUCLEOTIDE SEQUENCE [LARGE SCALE GENOMIC DNA]</scope>
    <source>
        <strain evidence="4">CCUG 59685</strain>
    </source>
</reference>
<name>A0ABW3GLR5_9PROT</name>
<evidence type="ECO:0000313" key="3">
    <source>
        <dbReference type="EMBL" id="MFD0929594.1"/>
    </source>
</evidence>
<evidence type="ECO:0000259" key="2">
    <source>
        <dbReference type="Pfam" id="PF03413"/>
    </source>
</evidence>
<feature type="signal peptide" evidence="1">
    <location>
        <begin position="1"/>
        <end position="20"/>
    </location>
</feature>
<sequence>MNKSLVIAAVATLFSLSAQANNHSHNGPMEKCMKAALAKHPGKVVSLEAEIEKGRGAIYEFDIVGTDGKEWEVECEAKTGKVFEEEVDVDPNSDEFKSKAKVTMEQAKKTALDKYPGDVESIEYELENGNPVYEFDIKQANGKEIEVEVDAVTGKIGETEEEVYEIGKD</sequence>
<feature type="domain" description="PepSY" evidence="2">
    <location>
        <begin position="29"/>
        <end position="85"/>
    </location>
</feature>
<dbReference type="Pfam" id="PF03413">
    <property type="entry name" value="PepSY"/>
    <property type="match status" value="2"/>
</dbReference>
<organism evidence="3 4">
    <name type="scientific">Methylophilus glucosoxydans</name>
    <dbReference type="NCBI Taxonomy" id="752553"/>
    <lineage>
        <taxon>Bacteria</taxon>
        <taxon>Pseudomonadati</taxon>
        <taxon>Pseudomonadota</taxon>
        <taxon>Betaproteobacteria</taxon>
        <taxon>Nitrosomonadales</taxon>
        <taxon>Methylophilaceae</taxon>
        <taxon>Methylophilus</taxon>
    </lineage>
</organism>
<evidence type="ECO:0000313" key="4">
    <source>
        <dbReference type="Proteomes" id="UP001597106"/>
    </source>
</evidence>
<dbReference type="EMBL" id="JBHTJW010000002">
    <property type="protein sequence ID" value="MFD0929594.1"/>
    <property type="molecule type" value="Genomic_DNA"/>
</dbReference>
<comment type="caution">
    <text evidence="3">The sequence shown here is derived from an EMBL/GenBank/DDBJ whole genome shotgun (WGS) entry which is preliminary data.</text>
</comment>